<dbReference type="GO" id="GO:0016853">
    <property type="term" value="F:isomerase activity"/>
    <property type="evidence" value="ECO:0007669"/>
    <property type="project" value="UniProtKB-KW"/>
</dbReference>
<reference evidence="5" key="1">
    <citation type="journal article" date="2019" name="Int. J. Syst. Evol. Microbiol.">
        <title>The Global Catalogue of Microorganisms (GCM) 10K type strain sequencing project: providing services to taxonomists for standard genome sequencing and annotation.</title>
        <authorList>
            <consortium name="The Broad Institute Genomics Platform"/>
            <consortium name="The Broad Institute Genome Sequencing Center for Infectious Disease"/>
            <person name="Wu L."/>
            <person name="Ma J."/>
        </authorList>
    </citation>
    <scope>NUCLEOTIDE SEQUENCE [LARGE SCALE GENOMIC DNA]</scope>
    <source>
        <strain evidence="5">CECT 7956</strain>
    </source>
</reference>
<protein>
    <submittedName>
        <fullName evidence="4">RluA family pseudouridine synthase</fullName>
        <ecNumber evidence="4">5.4.99.-</ecNumber>
    </submittedName>
</protein>
<name>A0ABV7Z0W2_9BACT</name>
<sequence length="213" mass="24129">MENISPEIIFEDDEILVCVKPSGVLSQKENSNEDSLLELFPDSPPLHIITRLDRRVSGLVLLAKNPESAANLSEQLKRKQIIKKYKAIVGQKPEKESQTLMHWLSKTNSKAKTSKTESESAKKAVLSYKVLQSSERYHLLEIALETGRFHQIRCQLAAIGSPILGDLKYGFKRSSPDGSIFLQAYALAFFHPKNKELLTFEINPPKVWEKYGF</sequence>
<evidence type="ECO:0000259" key="3">
    <source>
        <dbReference type="Pfam" id="PF00849"/>
    </source>
</evidence>
<feature type="domain" description="Pseudouridine synthase RsuA/RluA-like" evidence="3">
    <location>
        <begin position="15"/>
        <end position="158"/>
    </location>
</feature>
<gene>
    <name evidence="4" type="ORF">ACFOOI_21130</name>
</gene>
<accession>A0ABV7Z0W2</accession>
<dbReference type="EC" id="5.4.99.-" evidence="4"/>
<keyword evidence="5" id="KW-1185">Reference proteome</keyword>
<dbReference type="InterPro" id="IPR006224">
    <property type="entry name" value="PsdUridine_synth_RluA-like_CS"/>
</dbReference>
<dbReference type="PROSITE" id="PS01129">
    <property type="entry name" value="PSI_RLU"/>
    <property type="match status" value="1"/>
</dbReference>
<dbReference type="InterPro" id="IPR020103">
    <property type="entry name" value="PsdUridine_synth_cat_dom_sf"/>
</dbReference>
<keyword evidence="2 4" id="KW-0413">Isomerase</keyword>
<dbReference type="Gene3D" id="3.30.2350.10">
    <property type="entry name" value="Pseudouridine synthase"/>
    <property type="match status" value="1"/>
</dbReference>
<dbReference type="Pfam" id="PF00849">
    <property type="entry name" value="PseudoU_synth_2"/>
    <property type="match status" value="1"/>
</dbReference>
<dbReference type="SUPFAM" id="SSF55120">
    <property type="entry name" value="Pseudouridine synthase"/>
    <property type="match status" value="1"/>
</dbReference>
<dbReference type="RefSeq" id="WP_379840088.1">
    <property type="nucleotide sequence ID" value="NZ_JBHRYQ010000001.1"/>
</dbReference>
<evidence type="ECO:0000313" key="4">
    <source>
        <dbReference type="EMBL" id="MFC3813183.1"/>
    </source>
</evidence>
<evidence type="ECO:0000256" key="2">
    <source>
        <dbReference type="ARBA" id="ARBA00023235"/>
    </source>
</evidence>
<comment type="similarity">
    <text evidence="1">Belongs to the pseudouridine synthase RluA family.</text>
</comment>
<proteinExistence type="inferred from homology"/>
<dbReference type="EMBL" id="JBHRYQ010000001">
    <property type="protein sequence ID" value="MFC3813183.1"/>
    <property type="molecule type" value="Genomic_DNA"/>
</dbReference>
<dbReference type="Proteomes" id="UP001595616">
    <property type="component" value="Unassembled WGS sequence"/>
</dbReference>
<dbReference type="PANTHER" id="PTHR21600:SF83">
    <property type="entry name" value="PSEUDOURIDYLATE SYNTHASE RPUSD4, MITOCHONDRIAL"/>
    <property type="match status" value="1"/>
</dbReference>
<organism evidence="4 5">
    <name type="scientific">Lacihabitans lacunae</name>
    <dbReference type="NCBI Taxonomy" id="1028214"/>
    <lineage>
        <taxon>Bacteria</taxon>
        <taxon>Pseudomonadati</taxon>
        <taxon>Bacteroidota</taxon>
        <taxon>Cytophagia</taxon>
        <taxon>Cytophagales</taxon>
        <taxon>Leadbetterellaceae</taxon>
        <taxon>Lacihabitans</taxon>
    </lineage>
</organism>
<evidence type="ECO:0000256" key="1">
    <source>
        <dbReference type="ARBA" id="ARBA00010876"/>
    </source>
</evidence>
<comment type="caution">
    <text evidence="4">The sequence shown here is derived from an EMBL/GenBank/DDBJ whole genome shotgun (WGS) entry which is preliminary data.</text>
</comment>
<dbReference type="InterPro" id="IPR050188">
    <property type="entry name" value="RluA_PseudoU_synthase"/>
</dbReference>
<dbReference type="CDD" id="cd02869">
    <property type="entry name" value="PseudoU_synth_RluA_like"/>
    <property type="match status" value="1"/>
</dbReference>
<dbReference type="PANTHER" id="PTHR21600">
    <property type="entry name" value="MITOCHONDRIAL RNA PSEUDOURIDINE SYNTHASE"/>
    <property type="match status" value="1"/>
</dbReference>
<evidence type="ECO:0000313" key="5">
    <source>
        <dbReference type="Proteomes" id="UP001595616"/>
    </source>
</evidence>
<dbReference type="InterPro" id="IPR006145">
    <property type="entry name" value="PsdUridine_synth_RsuA/RluA"/>
</dbReference>